<accession>A0ABU4RDQ5</accession>
<organism evidence="1 2">
    <name type="scientific">Flavobacterium cupriresistens</name>
    <dbReference type="NCBI Taxonomy" id="2893885"/>
    <lineage>
        <taxon>Bacteria</taxon>
        <taxon>Pseudomonadati</taxon>
        <taxon>Bacteroidota</taxon>
        <taxon>Flavobacteriia</taxon>
        <taxon>Flavobacteriales</taxon>
        <taxon>Flavobacteriaceae</taxon>
        <taxon>Flavobacterium</taxon>
    </lineage>
</organism>
<dbReference type="EMBL" id="JAWXVI010000008">
    <property type="protein sequence ID" value="MDX6190718.1"/>
    <property type="molecule type" value="Genomic_DNA"/>
</dbReference>
<dbReference type="RefSeq" id="WP_230004489.1">
    <property type="nucleotide sequence ID" value="NZ_CP087134.1"/>
</dbReference>
<name>A0ABU4RDQ5_9FLAO</name>
<evidence type="ECO:0000313" key="1">
    <source>
        <dbReference type="EMBL" id="MDX6190718.1"/>
    </source>
</evidence>
<comment type="caution">
    <text evidence="1">The sequence shown here is derived from an EMBL/GenBank/DDBJ whole genome shotgun (WGS) entry which is preliminary data.</text>
</comment>
<evidence type="ECO:0000313" key="2">
    <source>
        <dbReference type="Proteomes" id="UP001273350"/>
    </source>
</evidence>
<sequence length="94" mass="10761">MIEKVLCEQHGSQDMSFTCIHIAMAIDKKRKVGFFYSEAEEDLPQIAWCGACEQWLLDNGEEWNDAFEAQADFKMLCANCYDEAKEIQFGPDIA</sequence>
<proteinExistence type="predicted"/>
<dbReference type="Proteomes" id="UP001273350">
    <property type="component" value="Unassembled WGS sequence"/>
</dbReference>
<reference evidence="1 2" key="1">
    <citation type="submission" date="2023-11" db="EMBL/GenBank/DDBJ databases">
        <title>Unpublished Manusciprt.</title>
        <authorList>
            <person name="Saticioglu I.B."/>
            <person name="Ay H."/>
            <person name="Ajmi N."/>
            <person name="Altun S."/>
            <person name="Duman M."/>
        </authorList>
    </citation>
    <scope>NUCLEOTIDE SEQUENCE [LARGE SCALE GENOMIC DNA]</scope>
    <source>
        <strain evidence="1 2">Fl-318</strain>
    </source>
</reference>
<protein>
    <submittedName>
        <fullName evidence="1">Uncharacterized protein</fullName>
    </submittedName>
</protein>
<keyword evidence="2" id="KW-1185">Reference proteome</keyword>
<gene>
    <name evidence="1" type="ORF">SGQ83_15270</name>
</gene>